<dbReference type="Gene3D" id="2.70.70.10">
    <property type="entry name" value="Glucose Permease (Domain IIA)"/>
    <property type="match status" value="1"/>
</dbReference>
<evidence type="ECO:0000259" key="18">
    <source>
        <dbReference type="PROSITE" id="PS51093"/>
    </source>
</evidence>
<keyword evidence="10 17" id="KW-0472">Membrane</keyword>
<protein>
    <recommendedName>
        <fullName evidence="14">PTS system sucrose-specific EIIBCA component</fullName>
        <ecNumber evidence="11">2.7.1.211</ecNumber>
    </recommendedName>
    <alternativeName>
        <fullName evidence="15">EIIBCA-Scr</fullName>
    </alternativeName>
</protein>
<organism evidence="21 22">
    <name type="scientific">Lactobacillus apis</name>
    <dbReference type="NCBI Taxonomy" id="303541"/>
    <lineage>
        <taxon>Bacteria</taxon>
        <taxon>Bacillati</taxon>
        <taxon>Bacillota</taxon>
        <taxon>Bacilli</taxon>
        <taxon>Lactobacillales</taxon>
        <taxon>Lactobacillaceae</taxon>
        <taxon>Lactobacillus</taxon>
    </lineage>
</organism>
<dbReference type="EC" id="2.7.1.211" evidence="11"/>
<feature type="transmembrane region" description="Helical" evidence="17">
    <location>
        <begin position="339"/>
        <end position="359"/>
    </location>
</feature>
<evidence type="ECO:0000256" key="4">
    <source>
        <dbReference type="ARBA" id="ARBA00022597"/>
    </source>
</evidence>
<dbReference type="InterPro" id="IPR003352">
    <property type="entry name" value="PTS_EIIC"/>
</dbReference>
<dbReference type="SUPFAM" id="SSF55604">
    <property type="entry name" value="Glucose permease domain IIB"/>
    <property type="match status" value="1"/>
</dbReference>
<keyword evidence="22" id="KW-1185">Reference proteome</keyword>
<dbReference type="SUPFAM" id="SSF51261">
    <property type="entry name" value="Duplicated hybrid motif"/>
    <property type="match status" value="1"/>
</dbReference>
<proteinExistence type="predicted"/>
<gene>
    <name evidence="21" type="ORF">JF72_13160</name>
</gene>
<dbReference type="HOGENOM" id="CLU_012312_2_3_9"/>
<dbReference type="FunFam" id="2.70.70.10:FF:000001">
    <property type="entry name" value="PTS system glucose-specific IIA component"/>
    <property type="match status" value="1"/>
</dbReference>
<feature type="transmembrane region" description="Helical" evidence="17">
    <location>
        <begin position="215"/>
        <end position="240"/>
    </location>
</feature>
<reference evidence="21 22" key="1">
    <citation type="submission" date="2015-01" db="EMBL/GenBank/DDBJ databases">
        <title>Comparative genomics of the lactic acid bacteria isolated from the honey bee gut.</title>
        <authorList>
            <person name="Ellegaard K.M."/>
            <person name="Tamarit D."/>
            <person name="Javelind E."/>
            <person name="Olofsson T."/>
            <person name="Andersson S.G."/>
            <person name="Vasquez A."/>
        </authorList>
    </citation>
    <scope>NUCLEOTIDE SEQUENCE [LARGE SCALE GENOMIC DNA]</scope>
    <source>
        <strain evidence="21 22">Hma11</strain>
    </source>
</reference>
<dbReference type="Pfam" id="PF00358">
    <property type="entry name" value="PTS_EIIA_1"/>
    <property type="match status" value="1"/>
</dbReference>
<name>A0A0F4LPW8_9LACO</name>
<dbReference type="PATRIC" id="fig|303541.3.peg.1485"/>
<keyword evidence="4" id="KW-0762">Sugar transport</keyword>
<evidence type="ECO:0000256" key="10">
    <source>
        <dbReference type="ARBA" id="ARBA00023136"/>
    </source>
</evidence>
<feature type="transmembrane region" description="Helical" evidence="17">
    <location>
        <begin position="260"/>
        <end position="281"/>
    </location>
</feature>
<evidence type="ECO:0000256" key="2">
    <source>
        <dbReference type="ARBA" id="ARBA00022448"/>
    </source>
</evidence>
<dbReference type="PROSITE" id="PS51098">
    <property type="entry name" value="PTS_EIIB_TYPE_1"/>
    <property type="match status" value="1"/>
</dbReference>
<dbReference type="Pfam" id="PF02378">
    <property type="entry name" value="PTS_EIIC"/>
    <property type="match status" value="1"/>
</dbReference>
<evidence type="ECO:0000313" key="21">
    <source>
        <dbReference type="EMBL" id="KJY60368.1"/>
    </source>
</evidence>
<evidence type="ECO:0000256" key="9">
    <source>
        <dbReference type="ARBA" id="ARBA00022989"/>
    </source>
</evidence>
<dbReference type="GO" id="GO:0009401">
    <property type="term" value="P:phosphoenolpyruvate-dependent sugar phosphotransferase system"/>
    <property type="evidence" value="ECO:0007669"/>
    <property type="project" value="UniProtKB-KW"/>
</dbReference>
<evidence type="ECO:0000256" key="11">
    <source>
        <dbReference type="ARBA" id="ARBA00044053"/>
    </source>
</evidence>
<evidence type="ECO:0000256" key="15">
    <source>
        <dbReference type="ARBA" id="ARBA00081008"/>
    </source>
</evidence>
<dbReference type="InterPro" id="IPR011055">
    <property type="entry name" value="Dup_hybrid_motif"/>
</dbReference>
<feature type="domain" description="PTS EIIC type-1" evidence="20">
    <location>
        <begin position="106"/>
        <end position="475"/>
    </location>
</feature>
<keyword evidence="9 17" id="KW-1133">Transmembrane helix</keyword>
<comment type="function">
    <text evidence="12">The phosphoenolpyruvate-dependent sugar phosphotransferase system (sugar PTS), a major carbohydrate active transport system, catalyzes the phosphorylation of incoming sugar substrates concomitantly with their translocation across the cell membrane. This system is involved in sucrose transport.</text>
</comment>
<dbReference type="PANTHER" id="PTHR30175">
    <property type="entry name" value="PHOSPHOTRANSFERASE SYSTEM TRANSPORT PROTEIN"/>
    <property type="match status" value="1"/>
</dbReference>
<dbReference type="PROSITE" id="PS51103">
    <property type="entry name" value="PTS_EIIC_TYPE_1"/>
    <property type="match status" value="1"/>
</dbReference>
<evidence type="ECO:0000259" key="20">
    <source>
        <dbReference type="PROSITE" id="PS51103"/>
    </source>
</evidence>
<dbReference type="FunFam" id="3.30.1360.60:FF:000001">
    <property type="entry name" value="PTS system glucose-specific IIBC component PtsG"/>
    <property type="match status" value="1"/>
</dbReference>
<dbReference type="PANTHER" id="PTHR30175:SF1">
    <property type="entry name" value="PTS SYSTEM ARBUTIN-, CELLOBIOSE-, AND SALICIN-SPECIFIC EIIBC COMPONENT-RELATED"/>
    <property type="match status" value="1"/>
</dbReference>
<dbReference type="NCBIfam" id="TIGR00830">
    <property type="entry name" value="PTBA"/>
    <property type="match status" value="1"/>
</dbReference>
<dbReference type="GO" id="GO:0008982">
    <property type="term" value="F:protein-N(PI)-phosphohistidine-sugar phosphotransferase activity"/>
    <property type="evidence" value="ECO:0007669"/>
    <property type="project" value="InterPro"/>
</dbReference>
<dbReference type="PROSITE" id="PS00371">
    <property type="entry name" value="PTS_EIIA_TYPE_1_HIS"/>
    <property type="match status" value="1"/>
</dbReference>
<sequence length="659" mass="69689">MAYEELSREIIANVGGKENVASVVHCTTRLRFKLKDTSKANDEKMKATDGVLSLVKSGGQYQVVIGNNVADVYNTLIKIGGFGDGGSVPDDYVDNSNMSLTDKFIDLISGIFNPLLGAMCAAGMIKGFNAMFLALGWLSATSGTYIILNAIGDSLFYFLPVILGISSANKFGINTYLGATIGAALCYPSIVAMTGSKTALFTIFKGTFLQAPIHMTFLGIPVISMNYTSSVIPIIIAVWFASKVQKVARKVIPDVVKTFLVPFVVLLITVPVTFLVIGPIATWAGNGIAAIVSAIYNFSPVLAGVLMGAFWQVFVIFGVHWGFVAVMMTNVAAMGYDPIVGLSLAASFAQTGVVLAMIFQTKNEKTRSIAIPAFVSGIFGVTEPAIYGLTLPRKKPFIISCIASAIGGGLIGFFGTKLYIMAGMGIFSIPGAMGKNGFDSTVYGLIIAMVVATVLGFVLQMIFGKNSVDETLDEQVALANAGTAAEAGNIKSEEETETAVKPTTQVSYNEAEKLVAPLNGTIVPLSDVKDEVFASGSMGQGVAIEPKDGQVCAPFDCEIAMTFPTGHAIGLRSPKGAEVMIHIGMDTVELDGEGFKLLTEKGKTVKAGEPLIEFDIDKIKKAGYEVTTPIIVTNTNNYHKVNVVASGDVTVGDKLLDLE</sequence>
<keyword evidence="5" id="KW-0808">Transferase</keyword>
<keyword evidence="2" id="KW-0813">Transport</keyword>
<evidence type="ECO:0000256" key="8">
    <source>
        <dbReference type="ARBA" id="ARBA00022777"/>
    </source>
</evidence>
<feature type="active site" description="Phosphocysteine intermediate; for EIIB activity" evidence="16">
    <location>
        <position position="26"/>
    </location>
</feature>
<evidence type="ECO:0000256" key="13">
    <source>
        <dbReference type="ARBA" id="ARBA00048931"/>
    </source>
</evidence>
<evidence type="ECO:0000256" key="5">
    <source>
        <dbReference type="ARBA" id="ARBA00022679"/>
    </source>
</evidence>
<evidence type="ECO:0000256" key="6">
    <source>
        <dbReference type="ARBA" id="ARBA00022683"/>
    </source>
</evidence>
<evidence type="ECO:0000256" key="3">
    <source>
        <dbReference type="ARBA" id="ARBA00022475"/>
    </source>
</evidence>
<dbReference type="Gene3D" id="3.30.1360.60">
    <property type="entry name" value="Glucose permease domain IIB"/>
    <property type="match status" value="1"/>
</dbReference>
<dbReference type="GO" id="GO:0005886">
    <property type="term" value="C:plasma membrane"/>
    <property type="evidence" value="ECO:0007669"/>
    <property type="project" value="UniProtKB-SubCell"/>
</dbReference>
<dbReference type="GO" id="GO:0015771">
    <property type="term" value="P:trehalose transport"/>
    <property type="evidence" value="ECO:0007669"/>
    <property type="project" value="TreeGrafter"/>
</dbReference>
<dbReference type="GO" id="GO:0090589">
    <property type="term" value="F:protein-phosphocysteine-trehalose phosphotransferase system transporter activity"/>
    <property type="evidence" value="ECO:0007669"/>
    <property type="project" value="TreeGrafter"/>
</dbReference>
<feature type="transmembrane region" description="Helical" evidence="17">
    <location>
        <begin position="441"/>
        <end position="463"/>
    </location>
</feature>
<feature type="transmembrane region" description="Helical" evidence="17">
    <location>
        <begin position="371"/>
        <end position="391"/>
    </location>
</feature>
<keyword evidence="8" id="KW-0418">Kinase</keyword>
<dbReference type="Proteomes" id="UP000033682">
    <property type="component" value="Unassembled WGS sequence"/>
</dbReference>
<feature type="transmembrane region" description="Helical" evidence="17">
    <location>
        <begin position="313"/>
        <end position="333"/>
    </location>
</feature>
<dbReference type="AlphaFoldDB" id="A0A0F4LPW8"/>
<keyword evidence="3" id="KW-1003">Cell membrane</keyword>
<dbReference type="PROSITE" id="PS01035">
    <property type="entry name" value="PTS_EIIB_TYPE_1_CYS"/>
    <property type="match status" value="1"/>
</dbReference>
<dbReference type="InterPro" id="IPR050558">
    <property type="entry name" value="PTS_Sugar-Specific_Components"/>
</dbReference>
<comment type="caution">
    <text evidence="21">The sequence shown here is derived from an EMBL/GenBank/DDBJ whole genome shotgun (WGS) entry which is preliminary data.</text>
</comment>
<feature type="transmembrane region" description="Helical" evidence="17">
    <location>
        <begin position="397"/>
        <end position="420"/>
    </location>
</feature>
<feature type="transmembrane region" description="Helical" evidence="17">
    <location>
        <begin position="175"/>
        <end position="195"/>
    </location>
</feature>
<dbReference type="RefSeq" id="WP_046307885.1">
    <property type="nucleotide sequence ID" value="NZ_KQ034000.1"/>
</dbReference>
<dbReference type="CDD" id="cd00212">
    <property type="entry name" value="PTS_IIB_glc"/>
    <property type="match status" value="1"/>
</dbReference>
<feature type="domain" description="PTS EIIA type-1" evidence="18">
    <location>
        <begin position="530"/>
        <end position="634"/>
    </location>
</feature>
<dbReference type="InterPro" id="IPR013013">
    <property type="entry name" value="PTS_EIIC_1"/>
</dbReference>
<evidence type="ECO:0000256" key="7">
    <source>
        <dbReference type="ARBA" id="ARBA00022692"/>
    </source>
</evidence>
<dbReference type="PROSITE" id="PS51093">
    <property type="entry name" value="PTS_EIIA_TYPE_1"/>
    <property type="match status" value="1"/>
</dbReference>
<dbReference type="STRING" id="303541.JF72_13160"/>
<dbReference type="InterPro" id="IPR018113">
    <property type="entry name" value="PTrfase_EIIB_Cys"/>
</dbReference>
<evidence type="ECO:0000313" key="22">
    <source>
        <dbReference type="Proteomes" id="UP000033682"/>
    </source>
</evidence>
<keyword evidence="7 17" id="KW-0812">Transmembrane</keyword>
<dbReference type="InterPro" id="IPR036878">
    <property type="entry name" value="Glu_permease_IIB"/>
</dbReference>
<feature type="transmembrane region" description="Helical" evidence="17">
    <location>
        <begin position="145"/>
        <end position="163"/>
    </location>
</feature>
<evidence type="ECO:0000256" key="16">
    <source>
        <dbReference type="PROSITE-ProRule" id="PRU00421"/>
    </source>
</evidence>
<accession>A0A0F4LPW8</accession>
<evidence type="ECO:0000256" key="1">
    <source>
        <dbReference type="ARBA" id="ARBA00004651"/>
    </source>
</evidence>
<dbReference type="EMBL" id="JXLG01000009">
    <property type="protein sequence ID" value="KJY60368.1"/>
    <property type="molecule type" value="Genomic_DNA"/>
</dbReference>
<evidence type="ECO:0000256" key="17">
    <source>
        <dbReference type="SAM" id="Phobius"/>
    </source>
</evidence>
<feature type="transmembrane region" description="Helical" evidence="17">
    <location>
        <begin position="104"/>
        <end position="125"/>
    </location>
</feature>
<keyword evidence="6" id="KW-0598">Phosphotransferase system</keyword>
<evidence type="ECO:0000256" key="12">
    <source>
        <dbReference type="ARBA" id="ARBA00045139"/>
    </source>
</evidence>
<feature type="domain" description="PTS EIIB type-1" evidence="19">
    <location>
        <begin position="4"/>
        <end position="86"/>
    </location>
</feature>
<dbReference type="InterPro" id="IPR001127">
    <property type="entry name" value="PTS_EIIA_1_perm"/>
</dbReference>
<dbReference type="NCBIfam" id="TIGR01995">
    <property type="entry name" value="PTS-II-ABC-beta"/>
    <property type="match status" value="1"/>
</dbReference>
<comment type="catalytic activity">
    <reaction evidence="13">
        <text>N(pros)-phospho-L-histidyl-[protein](out) + sucrose = sucrose 6(G)-phosphate(in) + L-histidyl-[protein]</text>
        <dbReference type="Rhea" id="RHEA:49236"/>
        <dbReference type="Rhea" id="RHEA-COMP:9745"/>
        <dbReference type="Rhea" id="RHEA-COMP:9746"/>
        <dbReference type="ChEBI" id="CHEBI:17992"/>
        <dbReference type="ChEBI" id="CHEBI:29979"/>
        <dbReference type="ChEBI" id="CHEBI:64837"/>
        <dbReference type="ChEBI" id="CHEBI:91002"/>
        <dbReference type="EC" id="2.7.1.211"/>
    </reaction>
</comment>
<dbReference type="Pfam" id="PF00367">
    <property type="entry name" value="PTS_EIIB"/>
    <property type="match status" value="1"/>
</dbReference>
<evidence type="ECO:0000256" key="14">
    <source>
        <dbReference type="ARBA" id="ARBA00074554"/>
    </source>
</evidence>
<evidence type="ECO:0000259" key="19">
    <source>
        <dbReference type="PROSITE" id="PS51098"/>
    </source>
</evidence>
<dbReference type="InterPro" id="IPR011297">
    <property type="entry name" value="PTS_IIABC_b_glu"/>
</dbReference>
<dbReference type="InterPro" id="IPR001996">
    <property type="entry name" value="PTS_IIB_1"/>
</dbReference>
<comment type="subcellular location">
    <subcellularLocation>
        <location evidence="1">Cell membrane</location>
        <topology evidence="1">Multi-pass membrane protein</topology>
    </subcellularLocation>
</comment>
<dbReference type="GO" id="GO:0016301">
    <property type="term" value="F:kinase activity"/>
    <property type="evidence" value="ECO:0007669"/>
    <property type="project" value="UniProtKB-KW"/>
</dbReference>